<comment type="caution">
    <text evidence="2">The sequence shown here is derived from an EMBL/GenBank/DDBJ whole genome shotgun (WGS) entry which is preliminary data.</text>
</comment>
<dbReference type="PANTHER" id="PTHR33525">
    <property type="match status" value="1"/>
</dbReference>
<dbReference type="STRING" id="336831.WG68_06485"/>
<dbReference type="PATRIC" id="fig|336831.14.peg.3041"/>
<dbReference type="RefSeq" id="WP_046556847.1">
    <property type="nucleotide sequence ID" value="NZ_LAHO01000004.1"/>
</dbReference>
<sequence>MSNMDEPLNQLFWDHFIGVNPDAARLQYQVKAGMQTARKLLAVEAQALQQRLAGQQARQQFVEFAQAHMHDQVADELFQRLGNISLVSASIFDLGENYHQVLDTLAHKAVTINQLDPLISKVEWLKEDLLKLVNQPQYRNRTASGAMVKDVKTALRFLGVESLQLIVPVYGMRRCLPHATDPFVGFKTRLWDYALACGIAARRLAEDSAELPYAAFCVGLFHPLGHIVVTRNYLRTYQQIKQEELLKARDERNNELTDALDGLEPDASFLSNSLLEFAEILSADITSRWSLQQLPLCQTLDQLAEGIGFNGISPLGRLVQQAQVYVQWQQLKAAGKVSAEQARSWFAAVRLTDDQLNTLAKTNLKRLSIDL</sequence>
<reference evidence="2 3" key="1">
    <citation type="submission" date="2015-03" db="EMBL/GenBank/DDBJ databases">
        <title>Draft genome sequences of two protease-producing strains of Arsukibacterium isolated from two cold and alkaline environments.</title>
        <authorList>
            <person name="Lylloff J.E."/>
            <person name="Skov L.B."/>
            <person name="Jepsen M."/>
            <person name="Hallin P.F."/>
            <person name="Sorensen S.J."/>
            <person name="Stougaard P."/>
            <person name="Glaring M.A."/>
        </authorList>
    </citation>
    <scope>NUCLEOTIDE SEQUENCE [LARGE SCALE GENOMIC DNA]</scope>
    <source>
        <strain evidence="2 3">GCM72</strain>
    </source>
</reference>
<dbReference type="Gene3D" id="1.10.3210.10">
    <property type="entry name" value="Hypothetical protein af1432"/>
    <property type="match status" value="1"/>
</dbReference>
<accession>A0A0M2V6Z5</accession>
<keyword evidence="3" id="KW-1185">Reference proteome</keyword>
<evidence type="ECO:0000313" key="3">
    <source>
        <dbReference type="Proteomes" id="UP000034228"/>
    </source>
</evidence>
<proteinExistence type="predicted"/>
<dbReference type="OrthoDB" id="6233174at2"/>
<evidence type="ECO:0000259" key="1">
    <source>
        <dbReference type="PROSITE" id="PS51833"/>
    </source>
</evidence>
<protein>
    <submittedName>
        <fullName evidence="2">HDOD domain-containing protein</fullName>
    </submittedName>
</protein>
<gene>
    <name evidence="2" type="ORF">WG68_06485</name>
</gene>
<dbReference type="Pfam" id="PF08668">
    <property type="entry name" value="HDOD"/>
    <property type="match status" value="1"/>
</dbReference>
<dbReference type="PANTHER" id="PTHR33525:SF4">
    <property type="entry name" value="CYCLIC DI-GMP PHOSPHODIESTERASE CDGJ"/>
    <property type="match status" value="1"/>
</dbReference>
<dbReference type="AlphaFoldDB" id="A0A0M2V6Z5"/>
<dbReference type="InterPro" id="IPR013976">
    <property type="entry name" value="HDOD"/>
</dbReference>
<dbReference type="Proteomes" id="UP000034228">
    <property type="component" value="Unassembled WGS sequence"/>
</dbReference>
<name>A0A0M2V6Z5_9GAMM</name>
<dbReference type="InterPro" id="IPR052340">
    <property type="entry name" value="RNase_Y/CdgJ"/>
</dbReference>
<organism evidence="2 3">
    <name type="scientific">Arsukibacterium ikkense</name>
    <dbReference type="NCBI Taxonomy" id="336831"/>
    <lineage>
        <taxon>Bacteria</taxon>
        <taxon>Pseudomonadati</taxon>
        <taxon>Pseudomonadota</taxon>
        <taxon>Gammaproteobacteria</taxon>
        <taxon>Chromatiales</taxon>
        <taxon>Chromatiaceae</taxon>
        <taxon>Arsukibacterium</taxon>
    </lineage>
</organism>
<feature type="domain" description="HDOD" evidence="1">
    <location>
        <begin position="91"/>
        <end position="305"/>
    </location>
</feature>
<dbReference type="EMBL" id="LAHO01000004">
    <property type="protein sequence ID" value="KKO46406.1"/>
    <property type="molecule type" value="Genomic_DNA"/>
</dbReference>
<dbReference type="SUPFAM" id="SSF109604">
    <property type="entry name" value="HD-domain/PDEase-like"/>
    <property type="match status" value="1"/>
</dbReference>
<evidence type="ECO:0000313" key="2">
    <source>
        <dbReference type="EMBL" id="KKO46406.1"/>
    </source>
</evidence>
<dbReference type="PROSITE" id="PS51833">
    <property type="entry name" value="HDOD"/>
    <property type="match status" value="1"/>
</dbReference>